<dbReference type="InterPro" id="IPR004628">
    <property type="entry name" value="Man_deHydtase"/>
</dbReference>
<comment type="cofactor">
    <cofactor evidence="9">
        <name>Fe(2+)</name>
        <dbReference type="ChEBI" id="CHEBI:29033"/>
    </cofactor>
    <cofactor evidence="9">
        <name>Mn(2+)</name>
        <dbReference type="ChEBI" id="CHEBI:29035"/>
    </cofactor>
</comment>
<evidence type="ECO:0000313" key="10">
    <source>
        <dbReference type="EMBL" id="MDQ0348769.1"/>
    </source>
</evidence>
<organism evidence="10 11">
    <name type="scientific">Ancylobacter vacuolatus</name>
    <dbReference type="NCBI Taxonomy" id="223389"/>
    <lineage>
        <taxon>Bacteria</taxon>
        <taxon>Pseudomonadati</taxon>
        <taxon>Pseudomonadota</taxon>
        <taxon>Alphaproteobacteria</taxon>
        <taxon>Hyphomicrobiales</taxon>
        <taxon>Xanthobacteraceae</taxon>
        <taxon>Ancylobacter</taxon>
    </lineage>
</organism>
<comment type="catalytic activity">
    <reaction evidence="1 9">
        <text>D-mannonate = 2-dehydro-3-deoxy-D-gluconate + H2O</text>
        <dbReference type="Rhea" id="RHEA:20097"/>
        <dbReference type="ChEBI" id="CHEBI:15377"/>
        <dbReference type="ChEBI" id="CHEBI:17767"/>
        <dbReference type="ChEBI" id="CHEBI:57990"/>
        <dbReference type="EC" id="4.2.1.8"/>
    </reaction>
</comment>
<evidence type="ECO:0000256" key="4">
    <source>
        <dbReference type="ARBA" id="ARBA00007389"/>
    </source>
</evidence>
<evidence type="ECO:0000256" key="7">
    <source>
        <dbReference type="ARBA" id="ARBA00023211"/>
    </source>
</evidence>
<name>A0ABU0DK06_9HYPH</name>
<dbReference type="InterPro" id="IPR036237">
    <property type="entry name" value="Xyl_isomerase-like_sf"/>
</dbReference>
<keyword evidence="8 9" id="KW-0456">Lyase</keyword>
<evidence type="ECO:0000256" key="6">
    <source>
        <dbReference type="ARBA" id="ARBA00023004"/>
    </source>
</evidence>
<dbReference type="EC" id="4.2.1.8" evidence="5 9"/>
<proteinExistence type="inferred from homology"/>
<dbReference type="PANTHER" id="PTHR30387:SF2">
    <property type="entry name" value="MANNONATE DEHYDRATASE"/>
    <property type="match status" value="1"/>
</dbReference>
<dbReference type="Pfam" id="PF03786">
    <property type="entry name" value="UxuA"/>
    <property type="match status" value="1"/>
</dbReference>
<protein>
    <recommendedName>
        <fullName evidence="5 9">Mannonate dehydratase</fullName>
        <ecNumber evidence="5 9">4.2.1.8</ecNumber>
    </recommendedName>
    <alternativeName>
        <fullName evidence="9">D-mannonate hydro-lyase</fullName>
    </alternativeName>
</protein>
<evidence type="ECO:0000256" key="9">
    <source>
        <dbReference type="HAMAP-Rule" id="MF_00106"/>
    </source>
</evidence>
<dbReference type="HAMAP" id="MF_00106">
    <property type="entry name" value="UxuA"/>
    <property type="match status" value="1"/>
</dbReference>
<comment type="caution">
    <text evidence="10">The sequence shown here is derived from an EMBL/GenBank/DDBJ whole genome shotgun (WGS) entry which is preliminary data.</text>
</comment>
<evidence type="ECO:0000256" key="1">
    <source>
        <dbReference type="ARBA" id="ARBA00001794"/>
    </source>
</evidence>
<reference evidence="10 11" key="1">
    <citation type="submission" date="2023-07" db="EMBL/GenBank/DDBJ databases">
        <title>Genomic Encyclopedia of Type Strains, Phase IV (KMG-IV): sequencing the most valuable type-strain genomes for metagenomic binning, comparative biology and taxonomic classification.</title>
        <authorList>
            <person name="Goeker M."/>
        </authorList>
    </citation>
    <scope>NUCLEOTIDE SEQUENCE [LARGE SCALE GENOMIC DNA]</scope>
    <source>
        <strain evidence="10 11">DSM 1277</strain>
    </source>
</reference>
<dbReference type="EMBL" id="JAUSUH010000007">
    <property type="protein sequence ID" value="MDQ0348769.1"/>
    <property type="molecule type" value="Genomic_DNA"/>
</dbReference>
<gene>
    <name evidence="9" type="primary">uxuA</name>
    <name evidence="10" type="ORF">J2S76_003203</name>
</gene>
<dbReference type="NCBIfam" id="NF003027">
    <property type="entry name" value="PRK03906.1"/>
    <property type="match status" value="1"/>
</dbReference>
<evidence type="ECO:0000256" key="8">
    <source>
        <dbReference type="ARBA" id="ARBA00023239"/>
    </source>
</evidence>
<comment type="function">
    <text evidence="2 9">Catalyzes the dehydration of D-mannonate.</text>
</comment>
<dbReference type="PIRSF" id="PIRSF016049">
    <property type="entry name" value="Man_dehyd"/>
    <property type="match status" value="1"/>
</dbReference>
<evidence type="ECO:0000256" key="2">
    <source>
        <dbReference type="ARBA" id="ARBA00002713"/>
    </source>
</evidence>
<dbReference type="Proteomes" id="UP001238467">
    <property type="component" value="Unassembled WGS sequence"/>
</dbReference>
<keyword evidence="11" id="KW-1185">Reference proteome</keyword>
<dbReference type="Gene3D" id="3.20.20.150">
    <property type="entry name" value="Divalent-metal-dependent TIM barrel enzymes"/>
    <property type="match status" value="1"/>
</dbReference>
<comment type="similarity">
    <text evidence="4 9">Belongs to the mannonate dehydratase family.</text>
</comment>
<keyword evidence="7 9" id="KW-0464">Manganese</keyword>
<dbReference type="GO" id="GO:0008927">
    <property type="term" value="F:mannonate dehydratase activity"/>
    <property type="evidence" value="ECO:0007669"/>
    <property type="project" value="UniProtKB-EC"/>
</dbReference>
<sequence>MIQGWRWFGPSDPVTLDHARQAGATDIVSALHQVPPGVAWTRAQVEERRAIIEDGPGNRTPLHWSVVESIPVADAIKREGRAARAAIDAWIASLEAVAAVGPRVVCYNFMPVLDWTRTDLDWPLATGATALRFDQNRFAAFDLYVLKRPGAAADYDEAQQAAARKVADALSDDDVATLIRNVLAGLPGGTTKGLGLDEFGEHLAAYAAIDATRLRANLIAFLEIVAPVAQALGVKLTIHPDDPPRPLFGLPRVASTAADFAALFAAVPSPANGLCFCTGSLGVRADNDLPAIVELFADRIHFTHLRATRRDADQLGFQEADHLDGDVDMPAVLAVLMAENRRRGEDERIVLRPDHGHRMLADLATDEVRNPGYTAAGRMKGLAELRGIMRVLDRLPDAALAAFR</sequence>
<evidence type="ECO:0000313" key="11">
    <source>
        <dbReference type="Proteomes" id="UP001238467"/>
    </source>
</evidence>
<evidence type="ECO:0000256" key="5">
    <source>
        <dbReference type="ARBA" id="ARBA00012927"/>
    </source>
</evidence>
<dbReference type="SUPFAM" id="SSF51658">
    <property type="entry name" value="Xylose isomerase-like"/>
    <property type="match status" value="1"/>
</dbReference>
<comment type="pathway">
    <text evidence="3 9">Carbohydrate metabolism; pentose and glucuronate interconversion.</text>
</comment>
<dbReference type="PANTHER" id="PTHR30387">
    <property type="entry name" value="MANNONATE DEHYDRATASE"/>
    <property type="match status" value="1"/>
</dbReference>
<dbReference type="RefSeq" id="WP_307061872.1">
    <property type="nucleotide sequence ID" value="NZ_JAUSUH010000007.1"/>
</dbReference>
<accession>A0ABU0DK06</accession>
<evidence type="ECO:0000256" key="3">
    <source>
        <dbReference type="ARBA" id="ARBA00004892"/>
    </source>
</evidence>
<dbReference type="NCBIfam" id="TIGR00695">
    <property type="entry name" value="uxuA"/>
    <property type="match status" value="1"/>
</dbReference>
<keyword evidence="6 9" id="KW-0408">Iron</keyword>